<accession>A0A2U9PFT5</accession>
<keyword evidence="5 6" id="KW-0472">Membrane</keyword>
<dbReference type="InterPro" id="IPR053219">
    <property type="entry name" value="GPCR_Dmsr-1"/>
</dbReference>
<evidence type="ECO:0000256" key="2">
    <source>
        <dbReference type="ARBA" id="ARBA00010663"/>
    </source>
</evidence>
<evidence type="ECO:0000256" key="4">
    <source>
        <dbReference type="ARBA" id="ARBA00022989"/>
    </source>
</evidence>
<protein>
    <submittedName>
        <fullName evidence="8">Neuropeptide receptor</fullName>
    </submittedName>
</protein>
<dbReference type="AlphaFoldDB" id="A0A2U9PFT5"/>
<feature type="transmembrane region" description="Helical" evidence="6">
    <location>
        <begin position="378"/>
        <end position="398"/>
    </location>
</feature>
<feature type="transmembrane region" description="Helical" evidence="6">
    <location>
        <begin position="342"/>
        <end position="366"/>
    </location>
</feature>
<reference evidence="8" key="1">
    <citation type="submission" date="2017-11" db="EMBL/GenBank/DDBJ databases">
        <title>Characterization and expression profiling of neuropeptides and their receptors in the Asian Citrus Psyllid, Diaphorina citri.</title>
        <authorList>
            <person name="Wang Z."/>
            <person name="Zeng X."/>
        </authorList>
    </citation>
    <scope>NUCLEOTIDE SEQUENCE</scope>
</reference>
<sequence length="434" mass="49188">MFHYDQINDQSPLFDQTNNNSSVIKSNNALKYFANKDKSEYGDMFTNDTSMFSISDQDYLDLLKFANLTLKKIKTRALRGTISTCFCNSDVRAIGDVYKSEIHGILSLMVCTFGIVANLLNIVVLTHKELSATPINRILTGLAVTDLLVMLEYVPFSIYMYFVHVRSKLYFTYAGSLFILIHMHFSQLLHTISIFQTLTLAICRHVAIRFPHKCSASCSESSCYISVLVAYILPILICAPSYFVFSIREIQIWESGKLEALYQLHLSPLAKENNGLIFSLHFWMYSVCIKLLPCLVLSVISYYLIGALRQASKRKHQLKSKSGTPCPQSKVEKRMDRTAHMLVAVLLLFLITEFPQGILALLSGILGRCFFESCYQPYGEVMDILALLNGAINFILYCSMSRQFRVTFGQLFKPKNVLGKIVPPTNTDIQSTYV</sequence>
<dbReference type="PRINTS" id="PR00237">
    <property type="entry name" value="GPCRRHODOPSN"/>
</dbReference>
<keyword evidence="4 6" id="KW-1133">Transmembrane helix</keyword>
<comment type="similarity">
    <text evidence="2">Belongs to the G-protein coupled receptor 1 family.</text>
</comment>
<evidence type="ECO:0000256" key="6">
    <source>
        <dbReference type="SAM" id="Phobius"/>
    </source>
</evidence>
<evidence type="ECO:0000256" key="1">
    <source>
        <dbReference type="ARBA" id="ARBA00004370"/>
    </source>
</evidence>
<dbReference type="Pfam" id="PF10324">
    <property type="entry name" value="7TM_GPCR_Srw"/>
    <property type="match status" value="1"/>
</dbReference>
<dbReference type="EMBL" id="MG550192">
    <property type="protein sequence ID" value="AWT50626.1"/>
    <property type="molecule type" value="mRNA"/>
</dbReference>
<dbReference type="PROSITE" id="PS50262">
    <property type="entry name" value="G_PROTEIN_RECEP_F1_2"/>
    <property type="match status" value="1"/>
</dbReference>
<evidence type="ECO:0000259" key="7">
    <source>
        <dbReference type="PROSITE" id="PS50262"/>
    </source>
</evidence>
<dbReference type="PANTHER" id="PTHR46273">
    <property type="entry name" value="MYOSUPPRESSIN RECEPTOR 1, ISOFORM B-RELATED"/>
    <property type="match status" value="1"/>
</dbReference>
<organism evidence="8">
    <name type="scientific">Diaphorina citri</name>
    <name type="common">Asian citrus psyllid</name>
    <dbReference type="NCBI Taxonomy" id="121845"/>
    <lineage>
        <taxon>Eukaryota</taxon>
        <taxon>Metazoa</taxon>
        <taxon>Ecdysozoa</taxon>
        <taxon>Arthropoda</taxon>
        <taxon>Hexapoda</taxon>
        <taxon>Insecta</taxon>
        <taxon>Pterygota</taxon>
        <taxon>Neoptera</taxon>
        <taxon>Paraneoptera</taxon>
        <taxon>Hemiptera</taxon>
        <taxon>Sternorrhyncha</taxon>
        <taxon>Psylloidea</taxon>
        <taxon>Psyllidae</taxon>
        <taxon>Diaphorininae</taxon>
        <taxon>Diaphorina</taxon>
    </lineage>
</organism>
<dbReference type="Gene3D" id="1.20.1070.10">
    <property type="entry name" value="Rhodopsin 7-helix transmembrane proteins"/>
    <property type="match status" value="1"/>
</dbReference>
<keyword evidence="3 6" id="KW-0812">Transmembrane</keyword>
<dbReference type="InterPro" id="IPR019427">
    <property type="entry name" value="7TM_GPCR_serpentine_rcpt_Srw"/>
</dbReference>
<feature type="transmembrane region" description="Helical" evidence="6">
    <location>
        <begin position="282"/>
        <end position="305"/>
    </location>
</feature>
<dbReference type="SUPFAM" id="SSF81321">
    <property type="entry name" value="Family A G protein-coupled receptor-like"/>
    <property type="match status" value="1"/>
</dbReference>
<evidence type="ECO:0000313" key="8">
    <source>
        <dbReference type="EMBL" id="AWT50626.1"/>
    </source>
</evidence>
<feature type="transmembrane region" description="Helical" evidence="6">
    <location>
        <begin position="191"/>
        <end position="211"/>
    </location>
</feature>
<dbReference type="InterPro" id="IPR017452">
    <property type="entry name" value="GPCR_Rhodpsn_7TM"/>
</dbReference>
<evidence type="ECO:0000256" key="3">
    <source>
        <dbReference type="ARBA" id="ARBA00022692"/>
    </source>
</evidence>
<dbReference type="CDD" id="cd14978">
    <property type="entry name" value="7tmA_FMRFamide_R-like"/>
    <property type="match status" value="1"/>
</dbReference>
<name>A0A2U9PFT5_DIACI</name>
<proteinExistence type="evidence at transcript level"/>
<keyword evidence="8" id="KW-0675">Receptor</keyword>
<feature type="domain" description="G-protein coupled receptors family 1 profile" evidence="7">
    <location>
        <begin position="117"/>
        <end position="397"/>
    </location>
</feature>
<feature type="transmembrane region" description="Helical" evidence="6">
    <location>
        <begin position="223"/>
        <end position="245"/>
    </location>
</feature>
<dbReference type="PANTHER" id="PTHR46273:SF4">
    <property type="entry name" value="AT19640P"/>
    <property type="match status" value="1"/>
</dbReference>
<evidence type="ECO:0000256" key="5">
    <source>
        <dbReference type="ARBA" id="ARBA00023136"/>
    </source>
</evidence>
<feature type="transmembrane region" description="Helical" evidence="6">
    <location>
        <begin position="105"/>
        <end position="126"/>
    </location>
</feature>
<feature type="transmembrane region" description="Helical" evidence="6">
    <location>
        <begin position="138"/>
        <end position="162"/>
    </location>
</feature>
<comment type="subcellular location">
    <subcellularLocation>
        <location evidence="1">Membrane</location>
    </subcellularLocation>
</comment>
<dbReference type="GO" id="GO:0005886">
    <property type="term" value="C:plasma membrane"/>
    <property type="evidence" value="ECO:0007669"/>
    <property type="project" value="TreeGrafter"/>
</dbReference>
<dbReference type="GO" id="GO:0008528">
    <property type="term" value="F:G protein-coupled peptide receptor activity"/>
    <property type="evidence" value="ECO:0007669"/>
    <property type="project" value="InterPro"/>
</dbReference>
<dbReference type="InterPro" id="IPR000276">
    <property type="entry name" value="GPCR_Rhodpsn"/>
</dbReference>